<dbReference type="PANTHER" id="PTHR13563">
    <property type="entry name" value="TRNA (GUANINE-9-) METHYLTRANSFERASE"/>
    <property type="match status" value="1"/>
</dbReference>
<dbReference type="GO" id="GO:0052905">
    <property type="term" value="F:tRNA (guanosine(9)-N1)-methyltransferase activity"/>
    <property type="evidence" value="ECO:0007669"/>
    <property type="project" value="UniProtKB-EC"/>
</dbReference>
<dbReference type="Proteomes" id="UP000023152">
    <property type="component" value="Unassembled WGS sequence"/>
</dbReference>
<dbReference type="OrthoDB" id="278300at2759"/>
<dbReference type="CDD" id="cd18089">
    <property type="entry name" value="SPOUT_Trm10-like"/>
    <property type="match status" value="1"/>
</dbReference>
<evidence type="ECO:0000256" key="1">
    <source>
        <dbReference type="ARBA" id="ARBA00012797"/>
    </source>
</evidence>
<dbReference type="AlphaFoldDB" id="X6MHT6"/>
<comment type="caution">
    <text evidence="8">The sequence shown here is derived from an EMBL/GenBank/DDBJ whole genome shotgun (WGS) entry which is preliminary data.</text>
</comment>
<sequence length="165" mass="18815">MLVWPIKFHPEKNVANVFADKPNEIIYLTPDCEEELLEFDPKCVYVIGGIVDRTVIKELSLSHARNLGIRCKKLPLGGIGMQGRQVMNIDIVIKMLLALNEARYQSNGEKKNVQDIIKVFVPKRKFRKGESHKSKLKRESEKTGEKQSEQNLPLDISATSEIQKN</sequence>
<dbReference type="Gene3D" id="3.40.1280.30">
    <property type="match status" value="1"/>
</dbReference>
<proteinExistence type="predicted"/>
<evidence type="ECO:0000256" key="2">
    <source>
        <dbReference type="ARBA" id="ARBA00022603"/>
    </source>
</evidence>
<dbReference type="EMBL" id="ASPP01020521">
    <property type="protein sequence ID" value="ETO13578.1"/>
    <property type="molecule type" value="Genomic_DNA"/>
</dbReference>
<evidence type="ECO:0000259" key="7">
    <source>
        <dbReference type="PROSITE" id="PS51675"/>
    </source>
</evidence>
<evidence type="ECO:0000256" key="5">
    <source>
        <dbReference type="ARBA" id="ARBA00048434"/>
    </source>
</evidence>
<dbReference type="GO" id="GO:0002939">
    <property type="term" value="P:tRNA N1-guanine methylation"/>
    <property type="evidence" value="ECO:0007669"/>
    <property type="project" value="TreeGrafter"/>
</dbReference>
<evidence type="ECO:0000313" key="8">
    <source>
        <dbReference type="EMBL" id="ETO13578.1"/>
    </source>
</evidence>
<protein>
    <recommendedName>
        <fullName evidence="1">tRNA (guanine(9)-N(1))-methyltransferase</fullName>
        <ecNumber evidence="1">2.1.1.221</ecNumber>
    </recommendedName>
</protein>
<keyword evidence="3" id="KW-0808">Transferase</keyword>
<keyword evidence="4" id="KW-0949">S-adenosyl-L-methionine</keyword>
<evidence type="ECO:0000313" key="9">
    <source>
        <dbReference type="Proteomes" id="UP000023152"/>
    </source>
</evidence>
<reference evidence="8 9" key="1">
    <citation type="journal article" date="2013" name="Curr. Biol.">
        <title>The Genome of the Foraminiferan Reticulomyxa filosa.</title>
        <authorList>
            <person name="Glockner G."/>
            <person name="Hulsmann N."/>
            <person name="Schleicher M."/>
            <person name="Noegel A.A."/>
            <person name="Eichinger L."/>
            <person name="Gallinger C."/>
            <person name="Pawlowski J."/>
            <person name="Sierra R."/>
            <person name="Euteneuer U."/>
            <person name="Pillet L."/>
            <person name="Moustafa A."/>
            <person name="Platzer M."/>
            <person name="Groth M."/>
            <person name="Szafranski K."/>
            <person name="Schliwa M."/>
        </authorList>
    </citation>
    <scope>NUCLEOTIDE SEQUENCE [LARGE SCALE GENOMIC DNA]</scope>
</reference>
<dbReference type="PROSITE" id="PS51675">
    <property type="entry name" value="SAM_MT_TRM10"/>
    <property type="match status" value="1"/>
</dbReference>
<feature type="region of interest" description="Disordered" evidence="6">
    <location>
        <begin position="127"/>
        <end position="165"/>
    </location>
</feature>
<dbReference type="PANTHER" id="PTHR13563:SF13">
    <property type="entry name" value="TRNA METHYLTRANSFERASE 10 HOMOLOG A"/>
    <property type="match status" value="1"/>
</dbReference>
<dbReference type="InterPro" id="IPR038459">
    <property type="entry name" value="MT_TRM10-typ_sf"/>
</dbReference>
<keyword evidence="9" id="KW-1185">Reference proteome</keyword>
<accession>X6MHT6</accession>
<keyword evidence="2" id="KW-0489">Methyltransferase</keyword>
<evidence type="ECO:0000256" key="4">
    <source>
        <dbReference type="ARBA" id="ARBA00022691"/>
    </source>
</evidence>
<evidence type="ECO:0000256" key="3">
    <source>
        <dbReference type="ARBA" id="ARBA00022679"/>
    </source>
</evidence>
<dbReference type="GO" id="GO:0005634">
    <property type="term" value="C:nucleus"/>
    <property type="evidence" value="ECO:0007669"/>
    <property type="project" value="TreeGrafter"/>
</dbReference>
<evidence type="ECO:0000256" key="6">
    <source>
        <dbReference type="SAM" id="MobiDB-lite"/>
    </source>
</evidence>
<dbReference type="GO" id="GO:0000049">
    <property type="term" value="F:tRNA binding"/>
    <property type="evidence" value="ECO:0007669"/>
    <property type="project" value="TreeGrafter"/>
</dbReference>
<dbReference type="EC" id="2.1.1.221" evidence="1"/>
<dbReference type="InterPro" id="IPR007356">
    <property type="entry name" value="tRNA_m1G_MeTrfase_euk"/>
</dbReference>
<name>X6MHT6_RETFI</name>
<feature type="domain" description="SAM-dependent MTase TRM10-type" evidence="7">
    <location>
        <begin position="1"/>
        <end position="128"/>
    </location>
</feature>
<organism evidence="8 9">
    <name type="scientific">Reticulomyxa filosa</name>
    <dbReference type="NCBI Taxonomy" id="46433"/>
    <lineage>
        <taxon>Eukaryota</taxon>
        <taxon>Sar</taxon>
        <taxon>Rhizaria</taxon>
        <taxon>Retaria</taxon>
        <taxon>Foraminifera</taxon>
        <taxon>Monothalamids</taxon>
        <taxon>Reticulomyxidae</taxon>
        <taxon>Reticulomyxa</taxon>
    </lineage>
</organism>
<gene>
    <name evidence="8" type="ORF">RFI_23789</name>
</gene>
<feature type="compositionally biased region" description="Basic and acidic residues" evidence="6">
    <location>
        <begin position="128"/>
        <end position="148"/>
    </location>
</feature>
<comment type="catalytic activity">
    <reaction evidence="5">
        <text>guanosine(9) in tRNA + S-adenosyl-L-methionine = N(1)-methylguanosine(9) in tRNA + S-adenosyl-L-homocysteine + H(+)</text>
        <dbReference type="Rhea" id="RHEA:43156"/>
        <dbReference type="Rhea" id="RHEA-COMP:10367"/>
        <dbReference type="Rhea" id="RHEA-COMP:10368"/>
        <dbReference type="ChEBI" id="CHEBI:15378"/>
        <dbReference type="ChEBI" id="CHEBI:57856"/>
        <dbReference type="ChEBI" id="CHEBI:59789"/>
        <dbReference type="ChEBI" id="CHEBI:73542"/>
        <dbReference type="ChEBI" id="CHEBI:74269"/>
        <dbReference type="EC" id="2.1.1.221"/>
    </reaction>
</comment>
<dbReference type="InterPro" id="IPR028564">
    <property type="entry name" value="MT_TRM10-typ"/>
</dbReference>